<dbReference type="Pfam" id="PF13639">
    <property type="entry name" value="zf-RING_2"/>
    <property type="match status" value="1"/>
</dbReference>
<dbReference type="PROSITE" id="PS50089">
    <property type="entry name" value="ZF_RING_2"/>
    <property type="match status" value="1"/>
</dbReference>
<evidence type="ECO:0000256" key="1">
    <source>
        <dbReference type="ARBA" id="ARBA00000900"/>
    </source>
</evidence>
<comment type="subcellular location">
    <subcellularLocation>
        <location evidence="2">Endoplasmic reticulum membrane</location>
        <topology evidence="2">Multi-pass membrane protein</topology>
    </subcellularLocation>
</comment>
<keyword evidence="8" id="KW-0479">Metal-binding</keyword>
<dbReference type="InterPro" id="IPR013083">
    <property type="entry name" value="Znf_RING/FYVE/PHD"/>
</dbReference>
<feature type="non-terminal residue" evidence="19">
    <location>
        <position position="1"/>
    </location>
</feature>
<feature type="non-terminal residue" evidence="19">
    <location>
        <position position="315"/>
    </location>
</feature>
<feature type="transmembrane region" description="Helical" evidence="17">
    <location>
        <begin position="68"/>
        <end position="90"/>
    </location>
</feature>
<feature type="compositionally biased region" description="Low complexity" evidence="16">
    <location>
        <begin position="262"/>
        <end position="288"/>
    </location>
</feature>
<keyword evidence="11" id="KW-0256">Endoplasmic reticulum</keyword>
<dbReference type="AlphaFoldDB" id="A0A1B6FFB9"/>
<dbReference type="InterPro" id="IPR057992">
    <property type="entry name" value="TPR_SYVN1_N"/>
</dbReference>
<dbReference type="GO" id="GO:0005789">
    <property type="term" value="C:endoplasmic reticulum membrane"/>
    <property type="evidence" value="ECO:0007669"/>
    <property type="project" value="UniProtKB-SubCell"/>
</dbReference>
<proteinExistence type="inferred from homology"/>
<feature type="domain" description="RING-type" evidence="18">
    <location>
        <begin position="148"/>
        <end position="187"/>
    </location>
</feature>
<evidence type="ECO:0000256" key="16">
    <source>
        <dbReference type="SAM" id="MobiDB-lite"/>
    </source>
</evidence>
<evidence type="ECO:0000256" key="9">
    <source>
        <dbReference type="ARBA" id="ARBA00022771"/>
    </source>
</evidence>
<dbReference type="GO" id="GO:0061630">
    <property type="term" value="F:ubiquitin protein ligase activity"/>
    <property type="evidence" value="ECO:0007669"/>
    <property type="project" value="UniProtKB-EC"/>
</dbReference>
<evidence type="ECO:0000256" key="10">
    <source>
        <dbReference type="ARBA" id="ARBA00022786"/>
    </source>
</evidence>
<feature type="region of interest" description="Disordered" evidence="16">
    <location>
        <begin position="260"/>
        <end position="290"/>
    </location>
</feature>
<accession>A0A1B6FFB9</accession>
<keyword evidence="10" id="KW-0833">Ubl conjugation pathway</keyword>
<dbReference type="FunFam" id="3.30.40.10:FF:000088">
    <property type="entry name" value="E3 ubiquitin-protein ligase synoviolin"/>
    <property type="match status" value="1"/>
</dbReference>
<dbReference type="EC" id="2.3.2.27" evidence="5"/>
<evidence type="ECO:0000256" key="12">
    <source>
        <dbReference type="ARBA" id="ARBA00022833"/>
    </source>
</evidence>
<keyword evidence="14 17" id="KW-0472">Membrane</keyword>
<keyword evidence="6" id="KW-0808">Transferase</keyword>
<dbReference type="GO" id="GO:0008270">
    <property type="term" value="F:zinc ion binding"/>
    <property type="evidence" value="ECO:0007669"/>
    <property type="project" value="UniProtKB-KW"/>
</dbReference>
<dbReference type="InterPro" id="IPR001841">
    <property type="entry name" value="Znf_RING"/>
</dbReference>
<dbReference type="GO" id="GO:0043161">
    <property type="term" value="P:proteasome-mediated ubiquitin-dependent protein catabolic process"/>
    <property type="evidence" value="ECO:0007669"/>
    <property type="project" value="TreeGrafter"/>
</dbReference>
<comment type="catalytic activity">
    <reaction evidence="1">
        <text>S-ubiquitinyl-[E2 ubiquitin-conjugating enzyme]-L-cysteine + [acceptor protein]-L-lysine = [E2 ubiquitin-conjugating enzyme]-L-cysteine + N(6)-ubiquitinyl-[acceptor protein]-L-lysine.</text>
        <dbReference type="EC" id="2.3.2.27"/>
    </reaction>
</comment>
<name>A0A1B6FFB9_9HEMI</name>
<evidence type="ECO:0000259" key="18">
    <source>
        <dbReference type="PROSITE" id="PS50089"/>
    </source>
</evidence>
<evidence type="ECO:0000256" key="7">
    <source>
        <dbReference type="ARBA" id="ARBA00022692"/>
    </source>
</evidence>
<gene>
    <name evidence="19" type="ORF">g.3553</name>
</gene>
<keyword evidence="9 15" id="KW-0863">Zinc-finger</keyword>
<evidence type="ECO:0000256" key="8">
    <source>
        <dbReference type="ARBA" id="ARBA00022723"/>
    </source>
</evidence>
<comment type="similarity">
    <text evidence="4">Belongs to the HRD1 family.</text>
</comment>
<evidence type="ECO:0000313" key="19">
    <source>
        <dbReference type="EMBL" id="JAS48814.1"/>
    </source>
</evidence>
<evidence type="ECO:0000256" key="3">
    <source>
        <dbReference type="ARBA" id="ARBA00004906"/>
    </source>
</evidence>
<dbReference type="Pfam" id="PF25563">
    <property type="entry name" value="TPR_SYVN1_N"/>
    <property type="match status" value="1"/>
</dbReference>
<keyword evidence="12" id="KW-0862">Zinc</keyword>
<evidence type="ECO:0000256" key="17">
    <source>
        <dbReference type="SAM" id="Phobius"/>
    </source>
</evidence>
<dbReference type="SUPFAM" id="SSF57850">
    <property type="entry name" value="RING/U-box"/>
    <property type="match status" value="1"/>
</dbReference>
<reference evidence="19" key="1">
    <citation type="submission" date="2015-11" db="EMBL/GenBank/DDBJ databases">
        <title>De novo transcriptome assembly of four potential Pierce s Disease insect vectors from Arizona vineyards.</title>
        <authorList>
            <person name="Tassone E.E."/>
        </authorList>
    </citation>
    <scope>NUCLEOTIDE SEQUENCE</scope>
</reference>
<evidence type="ECO:0000256" key="2">
    <source>
        <dbReference type="ARBA" id="ARBA00004477"/>
    </source>
</evidence>
<protein>
    <recommendedName>
        <fullName evidence="5">RING-type E3 ubiquitin transferase</fullName>
        <ecNumber evidence="5">2.3.2.27</ecNumber>
    </recommendedName>
</protein>
<evidence type="ECO:0000256" key="11">
    <source>
        <dbReference type="ARBA" id="ARBA00022824"/>
    </source>
</evidence>
<evidence type="ECO:0000256" key="5">
    <source>
        <dbReference type="ARBA" id="ARBA00012483"/>
    </source>
</evidence>
<dbReference type="EMBL" id="GECZ01020955">
    <property type="protein sequence ID" value="JAS48814.1"/>
    <property type="molecule type" value="Transcribed_RNA"/>
</dbReference>
<dbReference type="InterPro" id="IPR058051">
    <property type="entry name" value="Znf_RING_synoviolin"/>
</dbReference>
<keyword evidence="13 17" id="KW-1133">Transmembrane helix</keyword>
<evidence type="ECO:0000256" key="14">
    <source>
        <dbReference type="ARBA" id="ARBA00023136"/>
    </source>
</evidence>
<keyword evidence="7 17" id="KW-0812">Transmembrane</keyword>
<dbReference type="CDD" id="cd16479">
    <property type="entry name" value="RING-H2_synoviolin"/>
    <property type="match status" value="1"/>
</dbReference>
<organism evidence="19">
    <name type="scientific">Cuerna arida</name>
    <dbReference type="NCBI Taxonomy" id="1464854"/>
    <lineage>
        <taxon>Eukaryota</taxon>
        <taxon>Metazoa</taxon>
        <taxon>Ecdysozoa</taxon>
        <taxon>Arthropoda</taxon>
        <taxon>Hexapoda</taxon>
        <taxon>Insecta</taxon>
        <taxon>Pterygota</taxon>
        <taxon>Neoptera</taxon>
        <taxon>Paraneoptera</taxon>
        <taxon>Hemiptera</taxon>
        <taxon>Auchenorrhyncha</taxon>
        <taxon>Membracoidea</taxon>
        <taxon>Cicadellidae</taxon>
        <taxon>Cicadellinae</taxon>
        <taxon>Proconiini</taxon>
        <taxon>Cuerna</taxon>
    </lineage>
</organism>
<dbReference type="InterPro" id="IPR050731">
    <property type="entry name" value="HRD1_E3_ubiq-ligases"/>
</dbReference>
<dbReference type="SMART" id="SM00184">
    <property type="entry name" value="RING"/>
    <property type="match status" value="1"/>
</dbReference>
<dbReference type="PANTHER" id="PTHR22763:SF184">
    <property type="entry name" value="E3 UBIQUITIN-PROTEIN LIGASE SYNOVIOLIN"/>
    <property type="match status" value="1"/>
</dbReference>
<dbReference type="PANTHER" id="PTHR22763">
    <property type="entry name" value="RING ZINC FINGER PROTEIN"/>
    <property type="match status" value="1"/>
</dbReference>
<dbReference type="Gene3D" id="3.30.40.10">
    <property type="entry name" value="Zinc/RING finger domain, C3HC4 (zinc finger)"/>
    <property type="match status" value="1"/>
</dbReference>
<comment type="pathway">
    <text evidence="3">Protein modification; protein ubiquitination.</text>
</comment>
<evidence type="ECO:0000256" key="13">
    <source>
        <dbReference type="ARBA" id="ARBA00022989"/>
    </source>
</evidence>
<evidence type="ECO:0000256" key="15">
    <source>
        <dbReference type="PROSITE-ProRule" id="PRU00175"/>
    </source>
</evidence>
<sequence>IADLYFIGWSLSPFFNASKNDASPSTTLLIFTFEFVFLFNSWISMVVKYFLHAFDAHLEAPWDKKVTIFLYMDLIMCFIKTVLYVIYVYLMIDAFTLPLFVVRPFYYSLRNFKKALTDVILSRHAINIMNTLYPNATAEELSSGDNVCIICREEMSTNCKKLPCNHIFHVNCLRTWFQRQQTCPTCRLDILTNVNDAYQPRVPMPVGFRLNNIFVVNPIRNVLNGDFLRGFFGLNNRNQNAAPRQDDPLQVQERFLRRLEQQQRQNQQQAQQAQQLPTPSTSQVQQQTIRENSQPTIQFQHSNLSFPIPNISFIP</sequence>
<dbReference type="GO" id="GO:0036503">
    <property type="term" value="P:ERAD pathway"/>
    <property type="evidence" value="ECO:0007669"/>
    <property type="project" value="TreeGrafter"/>
</dbReference>
<evidence type="ECO:0000256" key="6">
    <source>
        <dbReference type="ARBA" id="ARBA00022679"/>
    </source>
</evidence>
<feature type="transmembrane region" description="Helical" evidence="17">
    <location>
        <begin position="28"/>
        <end position="47"/>
    </location>
</feature>
<evidence type="ECO:0000256" key="4">
    <source>
        <dbReference type="ARBA" id="ARBA00010089"/>
    </source>
</evidence>